<dbReference type="InterPro" id="IPR051320">
    <property type="entry name" value="Viral_Replic_Matur_Polypro"/>
</dbReference>
<evidence type="ECO:0000256" key="1">
    <source>
        <dbReference type="SAM" id="MobiDB-lite"/>
    </source>
</evidence>
<organism evidence="3 4">
    <name type="scientific">Lolium multiflorum</name>
    <name type="common">Italian ryegrass</name>
    <name type="synonym">Lolium perenne subsp. multiflorum</name>
    <dbReference type="NCBI Taxonomy" id="4521"/>
    <lineage>
        <taxon>Eukaryota</taxon>
        <taxon>Viridiplantae</taxon>
        <taxon>Streptophyta</taxon>
        <taxon>Embryophyta</taxon>
        <taxon>Tracheophyta</taxon>
        <taxon>Spermatophyta</taxon>
        <taxon>Magnoliopsida</taxon>
        <taxon>Liliopsida</taxon>
        <taxon>Poales</taxon>
        <taxon>Poaceae</taxon>
        <taxon>BOP clade</taxon>
        <taxon>Pooideae</taxon>
        <taxon>Poodae</taxon>
        <taxon>Poeae</taxon>
        <taxon>Poeae Chloroplast Group 2 (Poeae type)</taxon>
        <taxon>Loliodinae</taxon>
        <taxon>Loliinae</taxon>
        <taxon>Lolium</taxon>
    </lineage>
</organism>
<protein>
    <recommendedName>
        <fullName evidence="2">Reverse transcriptase/retrotransposon-derived protein RNase H-like domain-containing protein</fullName>
    </recommendedName>
</protein>
<proteinExistence type="predicted"/>
<comment type="caution">
    <text evidence="3">The sequence shown here is derived from an EMBL/GenBank/DDBJ whole genome shotgun (WGS) entry which is preliminary data.</text>
</comment>
<accession>A0AAD8R9E9</accession>
<evidence type="ECO:0000313" key="3">
    <source>
        <dbReference type="EMBL" id="KAK1616822.1"/>
    </source>
</evidence>
<dbReference type="Gene3D" id="3.30.70.270">
    <property type="match status" value="1"/>
</dbReference>
<dbReference type="EMBL" id="JAUUTY010000006">
    <property type="protein sequence ID" value="KAK1616822.1"/>
    <property type="molecule type" value="Genomic_DNA"/>
</dbReference>
<dbReference type="PANTHER" id="PTHR33064">
    <property type="entry name" value="POL PROTEIN"/>
    <property type="match status" value="1"/>
</dbReference>
<gene>
    <name evidence="3" type="ORF">QYE76_022339</name>
</gene>
<dbReference type="InterPro" id="IPR043128">
    <property type="entry name" value="Rev_trsase/Diguanyl_cyclase"/>
</dbReference>
<name>A0AAD8R9E9_LOLMU</name>
<reference evidence="3" key="1">
    <citation type="submission" date="2023-07" db="EMBL/GenBank/DDBJ databases">
        <title>A chromosome-level genome assembly of Lolium multiflorum.</title>
        <authorList>
            <person name="Chen Y."/>
            <person name="Copetti D."/>
            <person name="Kolliker R."/>
            <person name="Studer B."/>
        </authorList>
    </citation>
    <scope>NUCLEOTIDE SEQUENCE</scope>
    <source>
        <strain evidence="3">02402/16</strain>
        <tissue evidence="3">Leaf</tissue>
    </source>
</reference>
<dbReference type="Pfam" id="PF17919">
    <property type="entry name" value="RT_RNaseH_2"/>
    <property type="match status" value="1"/>
</dbReference>
<sequence>MKPPTTKKELQCLIGKINFVRRFISNLSGRIEPFMGLVKIKPDEEFRWGAEQQQAFDDIKEYLTKPPVLVPPRQDRPFYIYLSVADTSIASVVVQVYDGLEKVVFYLRRMLDAETSRSPSRSRLYGVGRHAPGGFRRQHIRHARWDLRTIFNDNHLTIHIRDGGRNSGHLRGASGELKKKYDEVKSALEADLIGSSHYTRSHGIGTNVVKLGYHPGEGSDEGGCSHSKGEEEADPSGRTISHAPPALPVFGVDLSGDGKLGFGFTSADELEEVDIGPGDKPRPTFISRKLDPQLRSQMIALLKEYPDCFAWDYTEMPGLDRSIIEHRLPLKKGFRPFQQRARQMKAEILEEVKKEIEKMLAAGFIRPCGMDIQYRSSGKEGRPVAGGYRFPRP</sequence>
<keyword evidence="4" id="KW-1185">Reference proteome</keyword>
<dbReference type="InterPro" id="IPR043502">
    <property type="entry name" value="DNA/RNA_pol_sf"/>
</dbReference>
<dbReference type="Gene3D" id="3.10.10.10">
    <property type="entry name" value="HIV Type 1 Reverse Transcriptase, subunit A, domain 1"/>
    <property type="match status" value="1"/>
</dbReference>
<feature type="region of interest" description="Disordered" evidence="1">
    <location>
        <begin position="214"/>
        <end position="244"/>
    </location>
</feature>
<dbReference type="Proteomes" id="UP001231189">
    <property type="component" value="Unassembled WGS sequence"/>
</dbReference>
<dbReference type="PANTHER" id="PTHR33064:SF37">
    <property type="entry name" value="RIBONUCLEASE H"/>
    <property type="match status" value="1"/>
</dbReference>
<evidence type="ECO:0000259" key="2">
    <source>
        <dbReference type="Pfam" id="PF17919"/>
    </source>
</evidence>
<feature type="domain" description="Reverse transcriptase/retrotransposon-derived protein RNase H-like" evidence="2">
    <location>
        <begin position="48"/>
        <end position="124"/>
    </location>
</feature>
<dbReference type="SUPFAM" id="SSF56672">
    <property type="entry name" value="DNA/RNA polymerases"/>
    <property type="match status" value="2"/>
</dbReference>
<evidence type="ECO:0000313" key="4">
    <source>
        <dbReference type="Proteomes" id="UP001231189"/>
    </source>
</evidence>
<dbReference type="InterPro" id="IPR041577">
    <property type="entry name" value="RT_RNaseH_2"/>
</dbReference>
<dbReference type="AlphaFoldDB" id="A0AAD8R9E9"/>